<evidence type="ECO:0000256" key="1">
    <source>
        <dbReference type="ARBA" id="ARBA00004651"/>
    </source>
</evidence>
<evidence type="ECO:0000256" key="3">
    <source>
        <dbReference type="ARBA" id="ARBA00022692"/>
    </source>
</evidence>
<dbReference type="RefSeq" id="WP_079700673.1">
    <property type="nucleotide sequence ID" value="NZ_FUYR01000001.1"/>
</dbReference>
<dbReference type="STRING" id="572036.SAMN05661099_0165"/>
<evidence type="ECO:0000256" key="5">
    <source>
        <dbReference type="ARBA" id="ARBA00022989"/>
    </source>
</evidence>
<dbReference type="PANTHER" id="PTHR14969:SF62">
    <property type="entry name" value="DECAPRENYLPHOSPHORYL-5-PHOSPHORIBOSE PHOSPHATASE RV3807C-RELATED"/>
    <property type="match status" value="1"/>
</dbReference>
<keyword evidence="4" id="KW-0378">Hydrolase</keyword>
<feature type="transmembrane region" description="Helical" evidence="7">
    <location>
        <begin position="185"/>
        <end position="203"/>
    </location>
</feature>
<evidence type="ECO:0000256" key="7">
    <source>
        <dbReference type="SAM" id="Phobius"/>
    </source>
</evidence>
<feature type="transmembrane region" description="Helical" evidence="7">
    <location>
        <begin position="137"/>
        <end position="154"/>
    </location>
</feature>
<dbReference type="OrthoDB" id="9773582at2"/>
<keyword evidence="5 7" id="KW-1133">Transmembrane helix</keyword>
<dbReference type="SMART" id="SM00014">
    <property type="entry name" value="acidPPc"/>
    <property type="match status" value="1"/>
</dbReference>
<keyword evidence="10" id="KW-1185">Reference proteome</keyword>
<feature type="transmembrane region" description="Helical" evidence="7">
    <location>
        <begin position="161"/>
        <end position="179"/>
    </location>
</feature>
<protein>
    <submittedName>
        <fullName evidence="9">Membrane-associated phospholipid phosphatase</fullName>
    </submittedName>
</protein>
<feature type="transmembrane region" description="Helical" evidence="7">
    <location>
        <begin position="60"/>
        <end position="80"/>
    </location>
</feature>
<evidence type="ECO:0000256" key="2">
    <source>
        <dbReference type="ARBA" id="ARBA00022475"/>
    </source>
</evidence>
<evidence type="ECO:0000313" key="9">
    <source>
        <dbReference type="EMBL" id="SKB28394.1"/>
    </source>
</evidence>
<proteinExistence type="predicted"/>
<dbReference type="Pfam" id="PF01569">
    <property type="entry name" value="PAP2"/>
    <property type="match status" value="1"/>
</dbReference>
<dbReference type="InterPro" id="IPR000326">
    <property type="entry name" value="PAP2/HPO"/>
</dbReference>
<dbReference type="GO" id="GO:0005886">
    <property type="term" value="C:plasma membrane"/>
    <property type="evidence" value="ECO:0007669"/>
    <property type="project" value="UniProtKB-SubCell"/>
</dbReference>
<dbReference type="GO" id="GO:0016787">
    <property type="term" value="F:hydrolase activity"/>
    <property type="evidence" value="ECO:0007669"/>
    <property type="project" value="UniProtKB-KW"/>
</dbReference>
<reference evidence="10" key="1">
    <citation type="submission" date="2017-02" db="EMBL/GenBank/DDBJ databases">
        <authorList>
            <person name="Varghese N."/>
            <person name="Submissions S."/>
        </authorList>
    </citation>
    <scope>NUCLEOTIDE SEQUENCE [LARGE SCALE GENOMIC DNA]</scope>
    <source>
        <strain evidence="10">DSM 22385</strain>
    </source>
</reference>
<accession>A0A1T5A037</accession>
<feature type="transmembrane region" description="Helical" evidence="7">
    <location>
        <begin position="12"/>
        <end position="35"/>
    </location>
</feature>
<keyword evidence="2" id="KW-1003">Cell membrane</keyword>
<keyword evidence="3 7" id="KW-0812">Transmembrane</keyword>
<keyword evidence="6 7" id="KW-0472">Membrane</keyword>
<evidence type="ECO:0000259" key="8">
    <source>
        <dbReference type="SMART" id="SM00014"/>
    </source>
</evidence>
<dbReference type="PANTHER" id="PTHR14969">
    <property type="entry name" value="SPHINGOSINE-1-PHOSPHATE PHOSPHOHYDROLASE"/>
    <property type="match status" value="1"/>
</dbReference>
<sequence length="225" mass="26079">MQKKIRSSFANLIQRHLAFVVPFIILVVICLYILLTNSKAELFLWTNIRHNTFFDEFFKISTLVGDELTTLIVCITMLFIKYRYAVLTFLAYTYSSVIVQILKRIFDSPRPSKFFEGLNPIRTIEGYPLYEFHSFPSGHSTNAFTLAVVLAFILPNRKLHWVIIPVAILTAFSRVYLSQHFFQDVFAGSVLGVVLTFHLIWMLENSDWYHSPKLEGSLLKKRNSA</sequence>
<dbReference type="Gene3D" id="1.20.144.10">
    <property type="entry name" value="Phosphatidic acid phosphatase type 2/haloperoxidase"/>
    <property type="match status" value="1"/>
</dbReference>
<dbReference type="EMBL" id="FUYR01000001">
    <property type="protein sequence ID" value="SKB28394.1"/>
    <property type="molecule type" value="Genomic_DNA"/>
</dbReference>
<dbReference type="SUPFAM" id="SSF48317">
    <property type="entry name" value="Acid phosphatase/Vanadium-dependent haloperoxidase"/>
    <property type="match status" value="1"/>
</dbReference>
<dbReference type="InterPro" id="IPR036938">
    <property type="entry name" value="PAP2/HPO_sf"/>
</dbReference>
<dbReference type="AlphaFoldDB" id="A0A1T5A037"/>
<evidence type="ECO:0000256" key="4">
    <source>
        <dbReference type="ARBA" id="ARBA00022801"/>
    </source>
</evidence>
<evidence type="ECO:0000313" key="10">
    <source>
        <dbReference type="Proteomes" id="UP000189981"/>
    </source>
</evidence>
<dbReference type="CDD" id="cd01610">
    <property type="entry name" value="PAP2_like"/>
    <property type="match status" value="1"/>
</dbReference>
<name>A0A1T5A037_9SPHI</name>
<dbReference type="Proteomes" id="UP000189981">
    <property type="component" value="Unassembled WGS sequence"/>
</dbReference>
<gene>
    <name evidence="9" type="ORF">SAMN05661099_0165</name>
</gene>
<comment type="subcellular location">
    <subcellularLocation>
        <location evidence="1">Cell membrane</location>
        <topology evidence="1">Multi-pass membrane protein</topology>
    </subcellularLocation>
</comment>
<feature type="domain" description="Phosphatidic acid phosphatase type 2/haloperoxidase" evidence="8">
    <location>
        <begin position="84"/>
        <end position="200"/>
    </location>
</feature>
<evidence type="ECO:0000256" key="6">
    <source>
        <dbReference type="ARBA" id="ARBA00023136"/>
    </source>
</evidence>
<organism evidence="9 10">
    <name type="scientific">Daejeonella lutea</name>
    <dbReference type="NCBI Taxonomy" id="572036"/>
    <lineage>
        <taxon>Bacteria</taxon>
        <taxon>Pseudomonadati</taxon>
        <taxon>Bacteroidota</taxon>
        <taxon>Sphingobacteriia</taxon>
        <taxon>Sphingobacteriales</taxon>
        <taxon>Sphingobacteriaceae</taxon>
        <taxon>Daejeonella</taxon>
    </lineage>
</organism>